<comment type="miscellaneous">
    <text evidence="5">In the reaction, the free carboxyl group of octanoic acid is attached via an amide linkage to the epsilon-amino group of a specific lysine residue of lipoyl domains of lipoate-dependent enzymes.</text>
</comment>
<dbReference type="InterPro" id="IPR045864">
    <property type="entry name" value="aa-tRNA-synth_II/BPL/LPL"/>
</dbReference>
<accession>A0A2A8D8B3</accession>
<dbReference type="PIRSF" id="PIRSF016262">
    <property type="entry name" value="LPLase"/>
    <property type="match status" value="1"/>
</dbReference>
<dbReference type="GO" id="GO:0033819">
    <property type="term" value="F:lipoyl(octanoyl) transferase activity"/>
    <property type="evidence" value="ECO:0007669"/>
    <property type="project" value="UniProtKB-EC"/>
</dbReference>
<comment type="function">
    <text evidence="4 5 6">Catalyzes the transfer of endogenously produced octanoic acid from octanoyl-acyl-carrier-protein onto the lipoyl domains of lipoate-dependent enzymes. Lipoyl-ACP can also act as a substrate although octanoyl-ACP is likely to be the physiological substrate.</text>
</comment>
<dbReference type="PROSITE" id="PS01313">
    <property type="entry name" value="LIPB"/>
    <property type="match status" value="1"/>
</dbReference>
<name>A0A2A8D8B3_9MICC</name>
<protein>
    <recommendedName>
        <fullName evidence="5 6">Octanoyltransferase</fullName>
        <ecNumber evidence="5 6">2.3.1.181</ecNumber>
    </recommendedName>
    <alternativeName>
        <fullName evidence="5">Lipoate-protein ligase B</fullName>
    </alternativeName>
    <alternativeName>
        <fullName evidence="5">Lipoyl/octanoyl transferase</fullName>
    </alternativeName>
    <alternativeName>
        <fullName evidence="5">Octanoyl-[acyl-carrier-protein]-protein N-octanoyltransferase</fullName>
    </alternativeName>
</protein>
<dbReference type="InterPro" id="IPR004143">
    <property type="entry name" value="BPL_LPL_catalytic"/>
</dbReference>
<evidence type="ECO:0000256" key="8">
    <source>
        <dbReference type="PIRSR" id="PIRSR016262-2"/>
    </source>
</evidence>
<dbReference type="Proteomes" id="UP000219947">
    <property type="component" value="Unassembled WGS sequence"/>
</dbReference>
<organism evidence="11 12">
    <name type="scientific">Rothia dentocariosa</name>
    <dbReference type="NCBI Taxonomy" id="2047"/>
    <lineage>
        <taxon>Bacteria</taxon>
        <taxon>Bacillati</taxon>
        <taxon>Actinomycetota</taxon>
        <taxon>Actinomycetes</taxon>
        <taxon>Micrococcales</taxon>
        <taxon>Micrococcaceae</taxon>
        <taxon>Rothia</taxon>
    </lineage>
</organism>
<dbReference type="SUPFAM" id="SSF55681">
    <property type="entry name" value="Class II aaRS and biotin synthetases"/>
    <property type="match status" value="1"/>
</dbReference>
<comment type="caution">
    <text evidence="11">The sequence shown here is derived from an EMBL/GenBank/DDBJ whole genome shotgun (WGS) entry which is preliminary data.</text>
</comment>
<keyword evidence="11" id="KW-0436">Ligase</keyword>
<dbReference type="HAMAP" id="MF_00013">
    <property type="entry name" value="LipB"/>
    <property type="match status" value="1"/>
</dbReference>
<evidence type="ECO:0000256" key="9">
    <source>
        <dbReference type="PIRSR" id="PIRSR016262-3"/>
    </source>
</evidence>
<dbReference type="AlphaFoldDB" id="A0A2A8D8B3"/>
<feature type="binding site" evidence="5 8">
    <location>
        <begin position="145"/>
        <end position="147"/>
    </location>
    <ligand>
        <name>substrate</name>
    </ligand>
</feature>
<dbReference type="PANTHER" id="PTHR10993">
    <property type="entry name" value="OCTANOYLTRANSFERASE"/>
    <property type="match status" value="1"/>
</dbReference>
<comment type="subcellular location">
    <subcellularLocation>
        <location evidence="5">Cytoplasm</location>
    </subcellularLocation>
</comment>
<dbReference type="Gene3D" id="3.30.930.10">
    <property type="entry name" value="Bira Bifunctional Protein, Domain 2"/>
    <property type="match status" value="1"/>
</dbReference>
<evidence type="ECO:0000259" key="10">
    <source>
        <dbReference type="PROSITE" id="PS51733"/>
    </source>
</evidence>
<evidence type="ECO:0000256" key="3">
    <source>
        <dbReference type="ARBA" id="ARBA00023315"/>
    </source>
</evidence>
<dbReference type="GO" id="GO:0016874">
    <property type="term" value="F:ligase activity"/>
    <property type="evidence" value="ECO:0007669"/>
    <property type="project" value="UniProtKB-KW"/>
</dbReference>
<proteinExistence type="inferred from homology"/>
<gene>
    <name evidence="5" type="primary">lipB</name>
    <name evidence="11" type="ORF">CRM92_03055</name>
</gene>
<evidence type="ECO:0000256" key="7">
    <source>
        <dbReference type="PIRSR" id="PIRSR016262-1"/>
    </source>
</evidence>
<keyword evidence="12" id="KW-1185">Reference proteome</keyword>
<dbReference type="InterPro" id="IPR000544">
    <property type="entry name" value="Octanoyltransferase"/>
</dbReference>
<dbReference type="EMBL" id="PDEV01000001">
    <property type="protein sequence ID" value="PEN17017.1"/>
    <property type="molecule type" value="Genomic_DNA"/>
</dbReference>
<keyword evidence="3 5" id="KW-0012">Acyltransferase</keyword>
<comment type="pathway">
    <text evidence="1 5 6">Protein modification; protein lipoylation via endogenous pathway; protein N(6)-(lipoyl)lysine from octanoyl-[acyl-carrier-protein]: step 1/2.</text>
</comment>
<dbReference type="UniPathway" id="UPA00538">
    <property type="reaction ID" value="UER00592"/>
</dbReference>
<dbReference type="InterPro" id="IPR020605">
    <property type="entry name" value="Octanoyltransferase_CS"/>
</dbReference>
<evidence type="ECO:0000313" key="11">
    <source>
        <dbReference type="EMBL" id="PEN17017.1"/>
    </source>
</evidence>
<reference evidence="11" key="1">
    <citation type="submission" date="2017-10" db="EMBL/GenBank/DDBJ databases">
        <title>Kefir isolates.</title>
        <authorList>
            <person name="Kim Y."/>
            <person name="Blasche S."/>
        </authorList>
    </citation>
    <scope>NUCLEOTIDE SEQUENCE [LARGE SCALE GENOMIC DNA]</scope>
    <source>
        <strain evidence="11">OG2-2</strain>
    </source>
</reference>
<dbReference type="GO" id="GO:0009249">
    <property type="term" value="P:protein lipoylation"/>
    <property type="evidence" value="ECO:0007669"/>
    <property type="project" value="InterPro"/>
</dbReference>
<evidence type="ECO:0000256" key="5">
    <source>
        <dbReference type="HAMAP-Rule" id="MF_00013"/>
    </source>
</evidence>
<comment type="catalytic activity">
    <reaction evidence="5 6">
        <text>octanoyl-[ACP] + L-lysyl-[protein] = N(6)-octanoyl-L-lysyl-[protein] + holo-[ACP] + H(+)</text>
        <dbReference type="Rhea" id="RHEA:17665"/>
        <dbReference type="Rhea" id="RHEA-COMP:9636"/>
        <dbReference type="Rhea" id="RHEA-COMP:9685"/>
        <dbReference type="Rhea" id="RHEA-COMP:9752"/>
        <dbReference type="Rhea" id="RHEA-COMP:9928"/>
        <dbReference type="ChEBI" id="CHEBI:15378"/>
        <dbReference type="ChEBI" id="CHEBI:29969"/>
        <dbReference type="ChEBI" id="CHEBI:64479"/>
        <dbReference type="ChEBI" id="CHEBI:78463"/>
        <dbReference type="ChEBI" id="CHEBI:78809"/>
        <dbReference type="EC" id="2.3.1.181"/>
    </reaction>
</comment>
<evidence type="ECO:0000256" key="1">
    <source>
        <dbReference type="ARBA" id="ARBA00004821"/>
    </source>
</evidence>
<keyword evidence="5" id="KW-0963">Cytoplasm</keyword>
<evidence type="ECO:0000256" key="4">
    <source>
        <dbReference type="ARBA" id="ARBA00024732"/>
    </source>
</evidence>
<evidence type="ECO:0000256" key="6">
    <source>
        <dbReference type="PIRNR" id="PIRNR016262"/>
    </source>
</evidence>
<sequence length="234" mass="25890">MSVILERVGFAPDYVNYAESLDMQSRLHAEVAARARQNTILLLEHEPVITAGKRTEDHEYPTDRSTPVVKIDRGGKLTWHGPGQLTGYPILKLPEPLDVVAYVRLLEEIIMNVLAQLGIKGERVEGRSGVWILGDGITPDKKIAAIGIRVSKQTTMHGFAINCCNETAPFMQFIPCGITDAGVTTISEQLGRTVTPADILETLERELIKYQDRLAMPFEPLVPQEHKVAHETAA</sequence>
<feature type="active site" description="Acyl-thioester intermediate" evidence="5 7">
    <location>
        <position position="176"/>
    </location>
</feature>
<dbReference type="NCBIfam" id="TIGR00214">
    <property type="entry name" value="lipB"/>
    <property type="match status" value="1"/>
</dbReference>
<dbReference type="EC" id="2.3.1.181" evidence="5 6"/>
<evidence type="ECO:0000256" key="2">
    <source>
        <dbReference type="ARBA" id="ARBA00022679"/>
    </source>
</evidence>
<dbReference type="NCBIfam" id="NF010925">
    <property type="entry name" value="PRK14345.1"/>
    <property type="match status" value="1"/>
</dbReference>
<dbReference type="Pfam" id="PF21948">
    <property type="entry name" value="LplA-B_cat"/>
    <property type="match status" value="1"/>
</dbReference>
<feature type="binding site" evidence="5 8">
    <location>
        <begin position="158"/>
        <end position="160"/>
    </location>
    <ligand>
        <name>substrate</name>
    </ligand>
</feature>
<feature type="binding site" evidence="5 8">
    <location>
        <begin position="73"/>
        <end position="80"/>
    </location>
    <ligand>
        <name>substrate</name>
    </ligand>
</feature>
<dbReference type="PROSITE" id="PS51733">
    <property type="entry name" value="BPL_LPL_CATALYTIC"/>
    <property type="match status" value="1"/>
</dbReference>
<dbReference type="PANTHER" id="PTHR10993:SF7">
    <property type="entry name" value="LIPOYLTRANSFERASE 2, MITOCHONDRIAL-RELATED"/>
    <property type="match status" value="1"/>
</dbReference>
<feature type="site" description="Lowers pKa of active site Cys" evidence="5 9">
    <location>
        <position position="142"/>
    </location>
</feature>
<keyword evidence="2 5" id="KW-0808">Transferase</keyword>
<evidence type="ECO:0000313" key="12">
    <source>
        <dbReference type="Proteomes" id="UP000219947"/>
    </source>
</evidence>
<comment type="similarity">
    <text evidence="5 6">Belongs to the LipB family.</text>
</comment>
<dbReference type="CDD" id="cd16444">
    <property type="entry name" value="LipB"/>
    <property type="match status" value="1"/>
</dbReference>
<feature type="domain" description="BPL/LPL catalytic" evidence="10">
    <location>
        <begin position="34"/>
        <end position="215"/>
    </location>
</feature>
<dbReference type="GO" id="GO:0005737">
    <property type="term" value="C:cytoplasm"/>
    <property type="evidence" value="ECO:0007669"/>
    <property type="project" value="UniProtKB-SubCell"/>
</dbReference>